<sequence>MWLNLKKQIWKWRGVFAVVPATTGILLGLRFAGMFQPLELALYDLFFQWRPLEPVDERIVIVEINESDVQKFGLPIDDETLAKLLNLIKQQQPRAIGLDIYRDLPVPKKYGSEYEELVNVFTSTPNLIGIRKVTGIRNSAGVAASPTLEKLNRVAANDFLPDGDGKIRRVLLSLKDKQGKTITSLSAALALQYLKKENINVEVLDPKIPKYKLGQAIFSPLEESAGGYVRQSLGGYQILSNFRNFQDGFRTVSLTDVINGNVSNHIFRDRLVLIGITAESGSDYFITPYNSNVLGNSFPVTNGVTLHANIASQLIANAIDGRPLLRVCSKEIECLWIFIWAFVSGLLCWNSRHVRPLTLSKFAFRIPWTTLAIASLGGGLFTASYIVFLWGWWVPIVPSLLALFSSAIAITGYTALSASEARRRAIISVIPDLMFNVSGDGIYLGQVNYENTIEMIYPDFEIIGKHVSKFLPSDVSDRNLFHIRQAIITGEMQIYEQQVCIDGNCQDEEVRIVVSGLNEVLFMIRNISDRKQAEAAIYQKNVELASTLDALKTTQKQLIDAEKYAALGGMVAGIAHEVNTPIGNSLMAASILDNATNKFKESFDRGELKKSSLQSYLERAKSSSEILLTNLQHAAELIQNFKQVAVDQSSLEQRSFPVKNYIERILISLAPQIKYTNHQVIVRGDDSLIMWSYPGALSQIVTNLVINSLTHAYHGLDKIGKLQFEITQQNDKVVITYSDDGKGISAESLTKIFEPFFTTARERGGSGLGLHIIYNLVTQNLKGTILCESEVGIGTKFTITLPLNLES</sequence>
<evidence type="ECO:0000256" key="5">
    <source>
        <dbReference type="ARBA" id="ARBA00023012"/>
    </source>
</evidence>
<dbReference type="AlphaFoldDB" id="A0A2W4W5Y9"/>
<dbReference type="SUPFAM" id="SSF55874">
    <property type="entry name" value="ATPase domain of HSP90 chaperone/DNA topoisomerase II/histidine kinase"/>
    <property type="match status" value="1"/>
</dbReference>
<dbReference type="InterPro" id="IPR036890">
    <property type="entry name" value="HATPase_C_sf"/>
</dbReference>
<organism evidence="8 9">
    <name type="scientific">Pseudanabaena frigida</name>
    <dbReference type="NCBI Taxonomy" id="945775"/>
    <lineage>
        <taxon>Bacteria</taxon>
        <taxon>Bacillati</taxon>
        <taxon>Cyanobacteriota</taxon>
        <taxon>Cyanophyceae</taxon>
        <taxon>Pseudanabaenales</taxon>
        <taxon>Pseudanabaenaceae</taxon>
        <taxon>Pseudanabaena</taxon>
    </lineage>
</organism>
<dbReference type="SMART" id="SM01080">
    <property type="entry name" value="CHASE2"/>
    <property type="match status" value="1"/>
</dbReference>
<keyword evidence="4" id="KW-0418">Kinase</keyword>
<name>A0A2W4W5Y9_9CYAN</name>
<dbReference type="PANTHER" id="PTHR43065">
    <property type="entry name" value="SENSOR HISTIDINE KINASE"/>
    <property type="match status" value="1"/>
</dbReference>
<keyword evidence="6" id="KW-1133">Transmembrane helix</keyword>
<dbReference type="Gene3D" id="1.10.287.130">
    <property type="match status" value="1"/>
</dbReference>
<dbReference type="Pfam" id="PF05226">
    <property type="entry name" value="CHASE2"/>
    <property type="match status" value="1"/>
</dbReference>
<dbReference type="InterPro" id="IPR007890">
    <property type="entry name" value="CHASE2"/>
</dbReference>
<dbReference type="Pfam" id="PF02518">
    <property type="entry name" value="HATPase_c"/>
    <property type="match status" value="1"/>
</dbReference>
<evidence type="ECO:0000256" key="4">
    <source>
        <dbReference type="ARBA" id="ARBA00022777"/>
    </source>
</evidence>
<proteinExistence type="predicted"/>
<feature type="transmembrane region" description="Helical" evidence="6">
    <location>
        <begin position="335"/>
        <end position="354"/>
    </location>
</feature>
<feature type="transmembrane region" description="Helical" evidence="6">
    <location>
        <begin position="366"/>
        <end position="390"/>
    </location>
</feature>
<keyword evidence="6" id="KW-0472">Membrane</keyword>
<keyword evidence="3" id="KW-0597">Phosphoprotein</keyword>
<dbReference type="InterPro" id="IPR003594">
    <property type="entry name" value="HATPase_dom"/>
</dbReference>
<dbReference type="EC" id="2.7.13.3" evidence="2"/>
<comment type="caution">
    <text evidence="8">The sequence shown here is derived from an EMBL/GenBank/DDBJ whole genome shotgun (WGS) entry which is preliminary data.</text>
</comment>
<evidence type="ECO:0000259" key="7">
    <source>
        <dbReference type="PROSITE" id="PS50109"/>
    </source>
</evidence>
<dbReference type="PRINTS" id="PR00344">
    <property type="entry name" value="BCTRLSENSOR"/>
</dbReference>
<feature type="domain" description="Histidine kinase" evidence="7">
    <location>
        <begin position="573"/>
        <end position="805"/>
    </location>
</feature>
<dbReference type="CDD" id="cd00075">
    <property type="entry name" value="HATPase"/>
    <property type="match status" value="1"/>
</dbReference>
<dbReference type="Gene3D" id="3.30.450.20">
    <property type="entry name" value="PAS domain"/>
    <property type="match status" value="1"/>
</dbReference>
<dbReference type="Gene3D" id="3.30.565.10">
    <property type="entry name" value="Histidine kinase-like ATPase, C-terminal domain"/>
    <property type="match status" value="1"/>
</dbReference>
<dbReference type="Proteomes" id="UP000249467">
    <property type="component" value="Unassembled WGS sequence"/>
</dbReference>
<dbReference type="InterPro" id="IPR004358">
    <property type="entry name" value="Sig_transdc_His_kin-like_C"/>
</dbReference>
<protein>
    <recommendedName>
        <fullName evidence="2">histidine kinase</fullName>
        <ecNumber evidence="2">2.7.13.3</ecNumber>
    </recommendedName>
</protein>
<keyword evidence="4" id="KW-0808">Transferase</keyword>
<reference evidence="8 9" key="1">
    <citation type="submission" date="2018-04" db="EMBL/GenBank/DDBJ databases">
        <authorList>
            <person name="Go L.Y."/>
            <person name="Mitchell J.A."/>
        </authorList>
    </citation>
    <scope>NUCLEOTIDE SEQUENCE [LARGE SCALE GENOMIC DNA]</scope>
    <source>
        <strain evidence="8">ULC066bin1</strain>
    </source>
</reference>
<evidence type="ECO:0000256" key="2">
    <source>
        <dbReference type="ARBA" id="ARBA00012438"/>
    </source>
</evidence>
<reference evidence="8 9" key="2">
    <citation type="submission" date="2018-06" db="EMBL/GenBank/DDBJ databases">
        <title>Metagenomic assembly of (sub)arctic Cyanobacteria and their associated microbiome from non-axenic cultures.</title>
        <authorList>
            <person name="Baurain D."/>
        </authorList>
    </citation>
    <scope>NUCLEOTIDE SEQUENCE [LARGE SCALE GENOMIC DNA]</scope>
    <source>
        <strain evidence="8">ULC066bin1</strain>
    </source>
</reference>
<evidence type="ECO:0000256" key="3">
    <source>
        <dbReference type="ARBA" id="ARBA00022553"/>
    </source>
</evidence>
<dbReference type="GO" id="GO:0000155">
    <property type="term" value="F:phosphorelay sensor kinase activity"/>
    <property type="evidence" value="ECO:0007669"/>
    <property type="project" value="InterPro"/>
</dbReference>
<gene>
    <name evidence="8" type="ORF">DCF19_11930</name>
</gene>
<dbReference type="InterPro" id="IPR003661">
    <property type="entry name" value="HisK_dim/P_dom"/>
</dbReference>
<accession>A0A2W4W5Y9</accession>
<evidence type="ECO:0000256" key="1">
    <source>
        <dbReference type="ARBA" id="ARBA00000085"/>
    </source>
</evidence>
<comment type="catalytic activity">
    <reaction evidence="1">
        <text>ATP + protein L-histidine = ADP + protein N-phospho-L-histidine.</text>
        <dbReference type="EC" id="2.7.13.3"/>
    </reaction>
</comment>
<keyword evidence="6" id="KW-0812">Transmembrane</keyword>
<dbReference type="SUPFAM" id="SSF55785">
    <property type="entry name" value="PYP-like sensor domain (PAS domain)"/>
    <property type="match status" value="1"/>
</dbReference>
<dbReference type="SMART" id="SM00387">
    <property type="entry name" value="HATPase_c"/>
    <property type="match status" value="1"/>
</dbReference>
<evidence type="ECO:0000313" key="8">
    <source>
        <dbReference type="EMBL" id="PZO40594.1"/>
    </source>
</evidence>
<evidence type="ECO:0000256" key="6">
    <source>
        <dbReference type="SAM" id="Phobius"/>
    </source>
</evidence>
<evidence type="ECO:0000313" key="9">
    <source>
        <dbReference type="Proteomes" id="UP000249467"/>
    </source>
</evidence>
<dbReference type="InterPro" id="IPR035965">
    <property type="entry name" value="PAS-like_dom_sf"/>
</dbReference>
<feature type="transmembrane region" description="Helical" evidence="6">
    <location>
        <begin position="12"/>
        <end position="32"/>
    </location>
</feature>
<keyword evidence="5" id="KW-0902">Two-component regulatory system</keyword>
<dbReference type="EMBL" id="QBML01000014">
    <property type="protein sequence ID" value="PZO40594.1"/>
    <property type="molecule type" value="Genomic_DNA"/>
</dbReference>
<dbReference type="InterPro" id="IPR005467">
    <property type="entry name" value="His_kinase_dom"/>
</dbReference>
<dbReference type="CDD" id="cd00082">
    <property type="entry name" value="HisKA"/>
    <property type="match status" value="1"/>
</dbReference>
<dbReference type="PROSITE" id="PS50109">
    <property type="entry name" value="HIS_KIN"/>
    <property type="match status" value="1"/>
</dbReference>